<name>A0AA35QUJ3_GEOBA</name>
<feature type="domain" description="Luciferase-like" evidence="3">
    <location>
        <begin position="4"/>
        <end position="134"/>
    </location>
</feature>
<dbReference type="PANTHER" id="PTHR30137">
    <property type="entry name" value="LUCIFERASE-LIKE MONOOXYGENASE"/>
    <property type="match status" value="1"/>
</dbReference>
<dbReference type="InterPro" id="IPR011251">
    <property type="entry name" value="Luciferase-like_dom"/>
</dbReference>
<dbReference type="GO" id="GO:0004497">
    <property type="term" value="F:monooxygenase activity"/>
    <property type="evidence" value="ECO:0007669"/>
    <property type="project" value="UniProtKB-KW"/>
</dbReference>
<keyword evidence="5" id="KW-1185">Reference proteome</keyword>
<accession>A0AA35QUJ3</accession>
<dbReference type="Proteomes" id="UP001174909">
    <property type="component" value="Unassembled WGS sequence"/>
</dbReference>
<gene>
    <name evidence="4" type="ORF">GBAR_LOCUS794</name>
</gene>
<evidence type="ECO:0000259" key="3">
    <source>
        <dbReference type="Pfam" id="PF00296"/>
    </source>
</evidence>
<dbReference type="SUPFAM" id="SSF51679">
    <property type="entry name" value="Bacterial luciferase-like"/>
    <property type="match status" value="1"/>
</dbReference>
<dbReference type="InterPro" id="IPR036661">
    <property type="entry name" value="Luciferase-like_sf"/>
</dbReference>
<evidence type="ECO:0000256" key="1">
    <source>
        <dbReference type="ARBA" id="ARBA00023002"/>
    </source>
</evidence>
<sequence length="276" mass="30455">MVSFGLFCLMGYRDRGSPVSEVLGNAVQMVQWAEEAGFEAAWFAEHHFSNYCVCPSPLLMVNHCAGRTKRIKLGPAVIVVPLYHPVRLLAEIGMTQALLGEERFLLGLGSGYQPYEFERFDADLGQSKARLEELAAQRGFVPIITGRWFGADYLSEQRERIDASYAAEGMGGEAHELGILRFVCVTESDEETLDYLVNARQQMRFAAALRNRQEAMDGGMLIESPFSGEPPLEEMAANLPAAGSTMSQAERTIRAFASEIRPRIARALAEDPGAAR</sequence>
<organism evidence="4 5">
    <name type="scientific">Geodia barretti</name>
    <name type="common">Barrett's horny sponge</name>
    <dbReference type="NCBI Taxonomy" id="519541"/>
    <lineage>
        <taxon>Eukaryota</taxon>
        <taxon>Metazoa</taxon>
        <taxon>Porifera</taxon>
        <taxon>Demospongiae</taxon>
        <taxon>Heteroscleromorpha</taxon>
        <taxon>Tetractinellida</taxon>
        <taxon>Astrophorina</taxon>
        <taxon>Geodiidae</taxon>
        <taxon>Geodia</taxon>
    </lineage>
</organism>
<protein>
    <submittedName>
        <fullName evidence="4">Uncharacterized protein y4vJ</fullName>
    </submittedName>
</protein>
<dbReference type="GO" id="GO:0005829">
    <property type="term" value="C:cytosol"/>
    <property type="evidence" value="ECO:0007669"/>
    <property type="project" value="TreeGrafter"/>
</dbReference>
<dbReference type="AlphaFoldDB" id="A0AA35QUJ3"/>
<dbReference type="EMBL" id="CASHTH010000127">
    <property type="protein sequence ID" value="CAI7991668.1"/>
    <property type="molecule type" value="Genomic_DNA"/>
</dbReference>
<reference evidence="4" key="1">
    <citation type="submission" date="2023-03" db="EMBL/GenBank/DDBJ databases">
        <authorList>
            <person name="Steffen K."/>
            <person name="Cardenas P."/>
        </authorList>
    </citation>
    <scope>NUCLEOTIDE SEQUENCE</scope>
</reference>
<keyword evidence="2" id="KW-0503">Monooxygenase</keyword>
<dbReference type="GO" id="GO:0016705">
    <property type="term" value="F:oxidoreductase activity, acting on paired donors, with incorporation or reduction of molecular oxygen"/>
    <property type="evidence" value="ECO:0007669"/>
    <property type="project" value="InterPro"/>
</dbReference>
<dbReference type="Pfam" id="PF00296">
    <property type="entry name" value="Bac_luciferase"/>
    <property type="match status" value="1"/>
</dbReference>
<evidence type="ECO:0000313" key="4">
    <source>
        <dbReference type="EMBL" id="CAI7991668.1"/>
    </source>
</evidence>
<comment type="caution">
    <text evidence="4">The sequence shown here is derived from an EMBL/GenBank/DDBJ whole genome shotgun (WGS) entry which is preliminary data.</text>
</comment>
<proteinExistence type="predicted"/>
<dbReference type="Gene3D" id="3.20.20.30">
    <property type="entry name" value="Luciferase-like domain"/>
    <property type="match status" value="2"/>
</dbReference>
<dbReference type="InterPro" id="IPR050766">
    <property type="entry name" value="Bact_Lucif_Oxidored"/>
</dbReference>
<evidence type="ECO:0000313" key="5">
    <source>
        <dbReference type="Proteomes" id="UP001174909"/>
    </source>
</evidence>
<dbReference type="PANTHER" id="PTHR30137:SF8">
    <property type="entry name" value="BLR5498 PROTEIN"/>
    <property type="match status" value="1"/>
</dbReference>
<keyword evidence="1" id="KW-0560">Oxidoreductase</keyword>
<evidence type="ECO:0000256" key="2">
    <source>
        <dbReference type="ARBA" id="ARBA00023033"/>
    </source>
</evidence>